<organism evidence="2 3">
    <name type="scientific">Anabaena subtropica FACHB-260</name>
    <dbReference type="NCBI Taxonomy" id="2692884"/>
    <lineage>
        <taxon>Bacteria</taxon>
        <taxon>Bacillati</taxon>
        <taxon>Cyanobacteriota</taxon>
        <taxon>Cyanophyceae</taxon>
        <taxon>Nostocales</taxon>
        <taxon>Nostocaceae</taxon>
        <taxon>Anabaena</taxon>
    </lineage>
</organism>
<gene>
    <name evidence="2" type="ORF">H6G18_04565</name>
</gene>
<dbReference type="Proteomes" id="UP000607281">
    <property type="component" value="Unassembled WGS sequence"/>
</dbReference>
<dbReference type="Gene3D" id="3.90.550.10">
    <property type="entry name" value="Spore Coat Polysaccharide Biosynthesis Protein SpsA, Chain A"/>
    <property type="match status" value="1"/>
</dbReference>
<evidence type="ECO:0000313" key="3">
    <source>
        <dbReference type="Proteomes" id="UP000607281"/>
    </source>
</evidence>
<dbReference type="PANTHER" id="PTHR22916">
    <property type="entry name" value="GLYCOSYLTRANSFERASE"/>
    <property type="match status" value="1"/>
</dbReference>
<accession>A0ABR8CJU3</accession>
<reference evidence="2 3" key="1">
    <citation type="journal article" date="2020" name="ISME J.">
        <title>Comparative genomics reveals insights into cyanobacterial evolution and habitat adaptation.</title>
        <authorList>
            <person name="Chen M.Y."/>
            <person name="Teng W.K."/>
            <person name="Zhao L."/>
            <person name="Hu C.X."/>
            <person name="Zhou Y.K."/>
            <person name="Han B.P."/>
            <person name="Song L.R."/>
            <person name="Shu W.S."/>
        </authorList>
    </citation>
    <scope>NUCLEOTIDE SEQUENCE [LARGE SCALE GENOMIC DNA]</scope>
    <source>
        <strain evidence="2 3">FACHB-260</strain>
    </source>
</reference>
<dbReference type="RefSeq" id="WP_190405895.1">
    <property type="nucleotide sequence ID" value="NZ_JACJRF010000005.1"/>
</dbReference>
<protein>
    <submittedName>
        <fullName evidence="2">Glycosyltransferase</fullName>
    </submittedName>
</protein>
<dbReference type="PANTHER" id="PTHR22916:SF3">
    <property type="entry name" value="UDP-GLCNAC:BETAGAL BETA-1,3-N-ACETYLGLUCOSAMINYLTRANSFERASE-LIKE PROTEIN 1"/>
    <property type="match status" value="1"/>
</dbReference>
<dbReference type="Pfam" id="PF00535">
    <property type="entry name" value="Glycos_transf_2"/>
    <property type="match status" value="1"/>
</dbReference>
<comment type="caution">
    <text evidence="2">The sequence shown here is derived from an EMBL/GenBank/DDBJ whole genome shotgun (WGS) entry which is preliminary data.</text>
</comment>
<name>A0ABR8CJU3_9NOST</name>
<dbReference type="InterPro" id="IPR001173">
    <property type="entry name" value="Glyco_trans_2-like"/>
</dbReference>
<keyword evidence="3" id="KW-1185">Reference proteome</keyword>
<dbReference type="InterPro" id="IPR029044">
    <property type="entry name" value="Nucleotide-diphossugar_trans"/>
</dbReference>
<evidence type="ECO:0000259" key="1">
    <source>
        <dbReference type="Pfam" id="PF00535"/>
    </source>
</evidence>
<proteinExistence type="predicted"/>
<dbReference type="EMBL" id="JACJRF010000005">
    <property type="protein sequence ID" value="MBD2343420.1"/>
    <property type="molecule type" value="Genomic_DNA"/>
</dbReference>
<sequence length="353" mass="40919">MPPKVSICLPNLNNRRFLPERLDSILSQTFQDWELVIVDSYSDDGAWELLQEYAAKEPRIRLFQAPREGIYAGFNACIRLAHGEYIYIATSDDTMRSDCLEKMVKALDSNRDCNLCQCGLVFIDEKSQPLPPDKQWNQFGACNYFKLWLEKYHKRLAPHDGILHFAVNTVYTSVTQLLIRKRVFDEIGYFETCWGPMGDFEWGMRASLLYNTVYLPEYLATWRKHSAQATTNPYTPKNLNNLLRMAHHALKIAKKLNPKKVKGISFSELAFEYEMAMVTVGINERKQVIAKLIYLFHCLFKIPKTVTYYILNKIFYSNKNKDSSINWITSKIINLGVSGPIEINITQLNENLK</sequence>
<evidence type="ECO:0000313" key="2">
    <source>
        <dbReference type="EMBL" id="MBD2343420.1"/>
    </source>
</evidence>
<dbReference type="SUPFAM" id="SSF53448">
    <property type="entry name" value="Nucleotide-diphospho-sugar transferases"/>
    <property type="match status" value="1"/>
</dbReference>
<feature type="domain" description="Glycosyltransferase 2-like" evidence="1">
    <location>
        <begin position="6"/>
        <end position="138"/>
    </location>
</feature>